<evidence type="ECO:0000313" key="1">
    <source>
        <dbReference type="EMBL" id="MCW7555299.1"/>
    </source>
</evidence>
<dbReference type="EMBL" id="JAPFCC010000001">
    <property type="protein sequence ID" value="MCW7555299.1"/>
    <property type="molecule type" value="Genomic_DNA"/>
</dbReference>
<evidence type="ECO:0000313" key="2">
    <source>
        <dbReference type="Proteomes" id="UP001209854"/>
    </source>
</evidence>
<gene>
    <name evidence="1" type="ORF">NX722_22250</name>
</gene>
<organism evidence="1 2">
    <name type="scientific">Endozoicomonas gorgoniicola</name>
    <dbReference type="NCBI Taxonomy" id="1234144"/>
    <lineage>
        <taxon>Bacteria</taxon>
        <taxon>Pseudomonadati</taxon>
        <taxon>Pseudomonadota</taxon>
        <taxon>Gammaproteobacteria</taxon>
        <taxon>Oceanospirillales</taxon>
        <taxon>Endozoicomonadaceae</taxon>
        <taxon>Endozoicomonas</taxon>
    </lineage>
</organism>
<reference evidence="1 2" key="1">
    <citation type="submission" date="2022-10" db="EMBL/GenBank/DDBJ databases">
        <title>High-quality genome sequences of two octocoral-associated bacteria, Endozoicomonas euniceicola EF212 and Endozoicomonas gorgoniicola PS125.</title>
        <authorList>
            <person name="Chiou Y.-J."/>
            <person name="Chen Y.-H."/>
        </authorList>
    </citation>
    <scope>NUCLEOTIDE SEQUENCE [LARGE SCALE GENOMIC DNA]</scope>
    <source>
        <strain evidence="1 2">PS125</strain>
    </source>
</reference>
<proteinExistence type="predicted"/>
<protein>
    <submittedName>
        <fullName evidence="1">Uncharacterized protein</fullName>
    </submittedName>
</protein>
<sequence length="78" mass="8627">MPTLNTQGVQKVSLLQYIRQPLFKKVQKFLKFFSAKKNQLPLGEGSWLIAVVCRGTATALPTLNTQGVNKPLNVTVTI</sequence>
<dbReference type="Proteomes" id="UP001209854">
    <property type="component" value="Unassembled WGS sequence"/>
</dbReference>
<name>A0ABT3N270_9GAMM</name>
<keyword evidence="2" id="KW-1185">Reference proteome</keyword>
<comment type="caution">
    <text evidence="1">The sequence shown here is derived from an EMBL/GenBank/DDBJ whole genome shotgun (WGS) entry which is preliminary data.</text>
</comment>
<dbReference type="RefSeq" id="WP_262565067.1">
    <property type="nucleotide sequence ID" value="NZ_JAPFCC010000001.1"/>
</dbReference>
<accession>A0ABT3N270</accession>